<evidence type="ECO:0008006" key="5">
    <source>
        <dbReference type="Google" id="ProtNLM"/>
    </source>
</evidence>
<keyword evidence="4" id="KW-1185">Reference proteome</keyword>
<keyword evidence="2" id="KW-0732">Signal</keyword>
<dbReference type="EMBL" id="CP134146">
    <property type="protein sequence ID" value="WNC69510.1"/>
    <property type="molecule type" value="Genomic_DNA"/>
</dbReference>
<dbReference type="RefSeq" id="WP_348388652.1">
    <property type="nucleotide sequence ID" value="NZ_CP134146.1"/>
</dbReference>
<keyword evidence="1" id="KW-0175">Coiled coil</keyword>
<feature type="signal peptide" evidence="2">
    <location>
        <begin position="1"/>
        <end position="23"/>
    </location>
</feature>
<reference evidence="4" key="1">
    <citation type="submission" date="2023-09" db="EMBL/GenBank/DDBJ databases">
        <authorList>
            <person name="Li S."/>
            <person name="Li X."/>
            <person name="Zhang C."/>
            <person name="Zhao Z."/>
        </authorList>
    </citation>
    <scope>NUCLEOTIDE SEQUENCE [LARGE SCALE GENOMIC DNA]</scope>
    <source>
        <strain evidence="4">SQ345</strain>
    </source>
</reference>
<gene>
    <name evidence="3" type="ORF">RI845_05020</name>
</gene>
<name>A0ABY9TLC4_9GAMM</name>
<proteinExistence type="predicted"/>
<accession>A0ABY9TLC4</accession>
<sequence length="185" mass="21067">MTFHKTFTYTAISSCLLISTAFATQSNENDTGYTISLLNNCNLVAQYPMNSEQIEAYKALRAEEQKMASLELPIQSIEQELNDYTKQIEELTALAIQESDDSLYIDKNYLKQQEAVVAKLDLLMAEHQHEFDALGKQGRVIGKTADKFTDTMEASFDDIEYNQMRIDYPGRTDSNYQCEVDISNI</sequence>
<organism evidence="3 4">
    <name type="scientific">Thalassotalea nanhaiensis</name>
    <dbReference type="NCBI Taxonomy" id="3065648"/>
    <lineage>
        <taxon>Bacteria</taxon>
        <taxon>Pseudomonadati</taxon>
        <taxon>Pseudomonadota</taxon>
        <taxon>Gammaproteobacteria</taxon>
        <taxon>Alteromonadales</taxon>
        <taxon>Colwelliaceae</taxon>
        <taxon>Thalassotalea</taxon>
    </lineage>
</organism>
<protein>
    <recommendedName>
        <fullName evidence="5">OmpH family outer membrane protein</fullName>
    </recommendedName>
</protein>
<feature type="chain" id="PRO_5046016446" description="OmpH family outer membrane protein" evidence="2">
    <location>
        <begin position="24"/>
        <end position="185"/>
    </location>
</feature>
<evidence type="ECO:0000313" key="4">
    <source>
        <dbReference type="Proteomes" id="UP001248581"/>
    </source>
</evidence>
<evidence type="ECO:0000256" key="1">
    <source>
        <dbReference type="SAM" id="Coils"/>
    </source>
</evidence>
<evidence type="ECO:0000256" key="2">
    <source>
        <dbReference type="SAM" id="SignalP"/>
    </source>
</evidence>
<dbReference type="Proteomes" id="UP001248581">
    <property type="component" value="Chromosome"/>
</dbReference>
<feature type="coiled-coil region" evidence="1">
    <location>
        <begin position="60"/>
        <end position="130"/>
    </location>
</feature>
<evidence type="ECO:0000313" key="3">
    <source>
        <dbReference type="EMBL" id="WNC69510.1"/>
    </source>
</evidence>